<dbReference type="PANTHER" id="PTHR35737:SF1">
    <property type="entry name" value="CRYPTIC LOCI REGULATOR"/>
    <property type="match status" value="1"/>
</dbReference>
<dbReference type="AlphaFoldDB" id="A0A1D6Q459"/>
<dbReference type="OMA" id="EANSICD"/>
<gene>
    <name evidence="1" type="ORF">ZEAMMB73_Zm00001d050963</name>
</gene>
<dbReference type="EMBL" id="CM000780">
    <property type="protein sequence ID" value="AQK53341.1"/>
    <property type="molecule type" value="Genomic_DNA"/>
</dbReference>
<dbReference type="PaxDb" id="4577-GRMZM2G157677_P01"/>
<evidence type="ECO:0000313" key="1">
    <source>
        <dbReference type="EMBL" id="AQK53341.1"/>
    </source>
</evidence>
<proteinExistence type="predicted"/>
<organism evidence="1">
    <name type="scientific">Zea mays</name>
    <name type="common">Maize</name>
    <dbReference type="NCBI Taxonomy" id="4577"/>
    <lineage>
        <taxon>Eukaryota</taxon>
        <taxon>Viridiplantae</taxon>
        <taxon>Streptophyta</taxon>
        <taxon>Embryophyta</taxon>
        <taxon>Tracheophyta</taxon>
        <taxon>Spermatophyta</taxon>
        <taxon>Magnoliopsida</taxon>
        <taxon>Liliopsida</taxon>
        <taxon>Poales</taxon>
        <taxon>Poaceae</taxon>
        <taxon>PACMAD clade</taxon>
        <taxon>Panicoideae</taxon>
        <taxon>Andropogonodae</taxon>
        <taxon>Andropogoneae</taxon>
        <taxon>Tripsacinae</taxon>
        <taxon>Zea</taxon>
    </lineage>
</organism>
<sequence length="291" mass="30838">MPAGSEAVGEPGGCGHVEEEYEIRNDEGFVYKVHRGLYPDAAPSTTQTAAGPDPKAAGLRRRRRALLRLRAKRLRDLSRWEALASELLAPLPAPPPPAPTSQSPPVAASSSSLVSVLDELLAQADIQVELMKKVCQWCDEANSICDAGEAAIVDSIVALPMWGANSSELVAALCSPDKNTPGKLDEPNGCQEASGVSSAAAEMIKNSVEKQTMGHDLPPILTESRTRKRVANLSGTKRTFSFGRKKASGTPRSITRRKAASSPARVPDIFGSPGPLTRRRAAAQNVPTGNS</sequence>
<dbReference type="ExpressionAtlas" id="A0A1D6Q459">
    <property type="expression patterns" value="baseline and differential"/>
</dbReference>
<dbReference type="FunCoup" id="A0A1D6Q459">
    <property type="interactions" value="1441"/>
</dbReference>
<protein>
    <submittedName>
        <fullName evidence="1">Uncharacterized protein</fullName>
    </submittedName>
</protein>
<dbReference type="InParanoid" id="A0A1D6Q459"/>
<dbReference type="SMR" id="A0A1D6Q459"/>
<name>A0A1D6Q459_MAIZE</name>
<dbReference type="PANTHER" id="PTHR35737">
    <property type="entry name" value="CRYPTIC LOCI REGULATOR"/>
    <property type="match status" value="1"/>
</dbReference>
<dbReference type="eggNOG" id="ENOG502S2NI">
    <property type="taxonomic scope" value="Eukaryota"/>
</dbReference>
<reference evidence="1" key="1">
    <citation type="submission" date="2015-12" db="EMBL/GenBank/DDBJ databases">
        <title>Update maize B73 reference genome by single molecule sequencing technologies.</title>
        <authorList>
            <consortium name="Maize Genome Sequencing Project"/>
            <person name="Ware D."/>
        </authorList>
    </citation>
    <scope>NUCLEOTIDE SEQUENCE</scope>
    <source>
        <tissue evidence="1">Seedling</tissue>
    </source>
</reference>
<accession>A0A1D6Q459</accession>